<dbReference type="GO" id="GO:0004129">
    <property type="term" value="F:cytochrome-c oxidase activity"/>
    <property type="evidence" value="ECO:0007669"/>
    <property type="project" value="UniProtKB-EC"/>
</dbReference>
<evidence type="ECO:0000256" key="15">
    <source>
        <dbReference type="ARBA" id="ARBA00022842"/>
    </source>
</evidence>
<dbReference type="GO" id="GO:0015990">
    <property type="term" value="P:electron transport coupled proton transport"/>
    <property type="evidence" value="ECO:0007669"/>
    <property type="project" value="TreeGrafter"/>
</dbReference>
<gene>
    <name evidence="26" type="primary">COX1</name>
</gene>
<evidence type="ECO:0000256" key="7">
    <source>
        <dbReference type="ARBA" id="ARBA00012949"/>
    </source>
</evidence>
<keyword evidence="15" id="KW-0460">Magnesium</keyword>
<sequence>MNKWLYSTNHKDIGTMYFIFGIWSGMVGMMLSMIIRMELAQPGPFMNNDQVYNVVVTSHAFIMIFFMVMPIMIGGFGNWLLPLMIGAPDMAFPRMNNMSFWLLPPSLTLLMMSSMIEMGAGTGWTVYPPLSSNIAHSGPSVDLAIFSLHLAGISSILGAVNFITTVINMRSPGMSFDQAPLFVWSVLITAILLLLSLPVLAGAITMLLTDRNINTSFFDPSGGGDPILYQHLFWFFGHPEVYILILPGFGLISHIISQESGKNESFGYIGMVYAMMSIGLLGFVVWAHHMFTVGMDVDTRAYFTSATMIIAVPTGIKIFSWMATMHGVSLKMSISTMWSSGFVFLFTMGGLTGIILSNSSIDVILHDTYYVVAHFHYVLSMGAVFAIMAGFIQWYPLFTGLMLNPKWLKIQFYIMFTGVNLTFFPQHYLGLSGMPRRYSDYPDTYMAWNILSSLGSIISMISIMLMLFIIWESMISKRVAMYSNNNMSSIEWLQNMPPEEHSYNELPVMTS</sequence>
<keyword evidence="20 24" id="KW-0186">Copper</keyword>
<evidence type="ECO:0000256" key="12">
    <source>
        <dbReference type="ARBA" id="ARBA00022692"/>
    </source>
</evidence>
<keyword evidence="18" id="KW-1133">Transmembrane helix</keyword>
<dbReference type="PRINTS" id="PR01165">
    <property type="entry name" value="CYCOXIDASEI"/>
</dbReference>
<evidence type="ECO:0000256" key="8">
    <source>
        <dbReference type="ARBA" id="ARBA00015947"/>
    </source>
</evidence>
<evidence type="ECO:0000256" key="21">
    <source>
        <dbReference type="ARBA" id="ARBA00023128"/>
    </source>
</evidence>
<evidence type="ECO:0000256" key="10">
    <source>
        <dbReference type="ARBA" id="ARBA00022617"/>
    </source>
</evidence>
<dbReference type="PANTHER" id="PTHR10422:SF18">
    <property type="entry name" value="CYTOCHROME C OXIDASE SUBUNIT 1"/>
    <property type="match status" value="1"/>
</dbReference>
<evidence type="ECO:0000256" key="24">
    <source>
        <dbReference type="RuleBase" id="RU000369"/>
    </source>
</evidence>
<comment type="subunit">
    <text evidence="6">Component of the cytochrome c oxidase (complex IV, CIV), a multisubunit enzyme composed of a catalytic core of 3 subunits and several supernumerary subunits. The complex exists as a monomer or a dimer and forms supercomplexes (SCs) in the inner mitochondrial membrane with ubiquinol-cytochrome c oxidoreductase (cytochrome b-c1 complex, complex III, CIII).</text>
</comment>
<keyword evidence="17 24" id="KW-0249">Electron transport</keyword>
<evidence type="ECO:0000256" key="16">
    <source>
        <dbReference type="ARBA" id="ARBA00022967"/>
    </source>
</evidence>
<evidence type="ECO:0000256" key="5">
    <source>
        <dbReference type="ARBA" id="ARBA00009578"/>
    </source>
</evidence>
<keyword evidence="12 24" id="KW-0812">Transmembrane</keyword>
<evidence type="ECO:0000256" key="11">
    <source>
        <dbReference type="ARBA" id="ARBA00022660"/>
    </source>
</evidence>
<dbReference type="InterPro" id="IPR000883">
    <property type="entry name" value="Cyt_C_Oxase_1"/>
</dbReference>
<comment type="subcellular location">
    <subcellularLocation>
        <location evidence="3 24">Mitochondrion inner membrane</location>
        <topology evidence="3 24">Multi-pass membrane protein</topology>
    </subcellularLocation>
</comment>
<dbReference type="EC" id="7.1.1.9" evidence="7 24"/>
<dbReference type="InterPro" id="IPR036927">
    <property type="entry name" value="Cyt_c_oxase-like_su1_sf"/>
</dbReference>
<geneLocation type="mitochondrion" evidence="26"/>
<evidence type="ECO:0000256" key="4">
    <source>
        <dbReference type="ARBA" id="ARBA00004673"/>
    </source>
</evidence>
<evidence type="ECO:0000313" key="26">
    <source>
        <dbReference type="EMBL" id="AYE40946.1"/>
    </source>
</evidence>
<evidence type="ECO:0000256" key="22">
    <source>
        <dbReference type="ARBA" id="ARBA00023136"/>
    </source>
</evidence>
<evidence type="ECO:0000256" key="23">
    <source>
        <dbReference type="ARBA" id="ARBA00049512"/>
    </source>
</evidence>
<dbReference type="SUPFAM" id="SSF81442">
    <property type="entry name" value="Cytochrome c oxidase subunit I-like"/>
    <property type="match status" value="1"/>
</dbReference>
<organism evidence="26">
    <name type="scientific">Idioscopus sp. 'myrica'</name>
    <dbReference type="NCBI Taxonomy" id="2419687"/>
    <lineage>
        <taxon>Eukaryota</taxon>
        <taxon>Metazoa</taxon>
        <taxon>Ecdysozoa</taxon>
        <taxon>Arthropoda</taxon>
        <taxon>Hexapoda</taxon>
        <taxon>Insecta</taxon>
        <taxon>Pterygota</taxon>
        <taxon>Neoptera</taxon>
        <taxon>Paraneoptera</taxon>
        <taxon>Hemiptera</taxon>
        <taxon>Auchenorrhyncha</taxon>
        <taxon>Membracoidea</taxon>
        <taxon>Cicadellidae</taxon>
        <taxon>Eurymelinae</taxon>
        <taxon>Idiocerini</taxon>
        <taxon>Idioscopus</taxon>
    </lineage>
</organism>
<evidence type="ECO:0000256" key="19">
    <source>
        <dbReference type="ARBA" id="ARBA00023004"/>
    </source>
</evidence>
<comment type="pathway">
    <text evidence="4 24">Energy metabolism; oxidative phosphorylation.</text>
</comment>
<dbReference type="GO" id="GO:0005743">
    <property type="term" value="C:mitochondrial inner membrane"/>
    <property type="evidence" value="ECO:0007669"/>
    <property type="project" value="UniProtKB-SubCell"/>
</dbReference>
<evidence type="ECO:0000256" key="20">
    <source>
        <dbReference type="ARBA" id="ARBA00023008"/>
    </source>
</evidence>
<comment type="similarity">
    <text evidence="5 24">Belongs to the heme-copper respiratory oxidase family.</text>
</comment>
<evidence type="ECO:0000256" key="9">
    <source>
        <dbReference type="ARBA" id="ARBA00022448"/>
    </source>
</evidence>
<keyword evidence="10 24" id="KW-0349">Heme</keyword>
<proteinExistence type="inferred from homology"/>
<evidence type="ECO:0000256" key="18">
    <source>
        <dbReference type="ARBA" id="ARBA00022989"/>
    </source>
</evidence>
<reference evidence="26" key="1">
    <citation type="journal article" date="2018" name="Int. J. Biol. Macromol.">
        <title>Characterization and phylogenetic implications of the complete mitochondrial genome of Idiocerinae (Hemiptera: Cicadellidae).</title>
        <authorList>
            <person name="Wang J.-J."/>
            <person name="Yang M.-F."/>
            <person name="Dai R.-H."/>
            <person name="Li H."/>
            <person name="Wang X.-Y."/>
        </authorList>
    </citation>
    <scope>NUCLEOTIDE SEQUENCE</scope>
</reference>
<feature type="domain" description="Cytochrome oxidase subunit I profile" evidence="25">
    <location>
        <begin position="1"/>
        <end position="510"/>
    </location>
</feature>
<comment type="function">
    <text evidence="24">Component of the cytochrome c oxidase, the last enzyme in the mitochondrial electron transport chain which drives oxidative phosphorylation. The respiratory chain contains 3 multisubunit complexes succinate dehydrogenase (complex II, CII), ubiquinol-cytochrome c oxidoreductase (cytochrome b-c1 complex, complex III, CIII) and cytochrome c oxidase (complex IV, CIV), that cooperate to transfer electrons derived from NADH and succinate to molecular oxygen, creating an electrochemical gradient over the inner membrane that drives transmembrane transport and the ATP synthase. Cytochrome c oxidase is the component of the respiratory chain that catalyzes the reduction of oxygen to water. Electrons originating from reduced cytochrome c in the intermembrane space (IMS) are transferred via the dinuclear copper A center (CU(A)) of subunit 2 and heme A of subunit 1 to the active site in subunit 1, a binuclear center (BNC) formed by heme A3 and copper B (CU(B)). The BNC reduces molecular oxygen to 2 water molecules using 4 electrons from cytochrome c in the IMS and 4 protons from the mitochondrial matrix.</text>
</comment>
<dbReference type="FunFam" id="1.20.210.10:FF:000001">
    <property type="entry name" value="Cytochrome c oxidase subunit 1"/>
    <property type="match status" value="1"/>
</dbReference>
<dbReference type="GO" id="GO:0046872">
    <property type="term" value="F:metal ion binding"/>
    <property type="evidence" value="ECO:0007669"/>
    <property type="project" value="UniProtKB-KW"/>
</dbReference>
<keyword evidence="16" id="KW-1278">Translocase</keyword>
<keyword evidence="22 24" id="KW-0472">Membrane</keyword>
<reference evidence="26" key="2">
    <citation type="submission" date="2018-06" db="EMBL/GenBank/DDBJ databases">
        <authorList>
            <person name="Wang J.-J."/>
            <person name="Dai R.-H."/>
        </authorList>
    </citation>
    <scope>NUCLEOTIDE SEQUENCE</scope>
</reference>
<evidence type="ECO:0000256" key="6">
    <source>
        <dbReference type="ARBA" id="ARBA00011164"/>
    </source>
</evidence>
<keyword evidence="13 24" id="KW-0479">Metal-binding</keyword>
<dbReference type="GO" id="GO:0020037">
    <property type="term" value="F:heme binding"/>
    <property type="evidence" value="ECO:0007669"/>
    <property type="project" value="InterPro"/>
</dbReference>
<evidence type="ECO:0000256" key="2">
    <source>
        <dbReference type="ARBA" id="ARBA00001971"/>
    </source>
</evidence>
<evidence type="ECO:0000256" key="3">
    <source>
        <dbReference type="ARBA" id="ARBA00004448"/>
    </source>
</evidence>
<keyword evidence="11 24" id="KW-0679">Respiratory chain</keyword>
<dbReference type="UniPathway" id="UPA00705"/>
<protein>
    <recommendedName>
        <fullName evidence="8 24">Cytochrome c oxidase subunit 1</fullName>
        <ecNumber evidence="7 24">7.1.1.9</ecNumber>
    </recommendedName>
</protein>
<comment type="cofactor">
    <cofactor evidence="1">
        <name>Cu cation</name>
        <dbReference type="ChEBI" id="CHEBI:23378"/>
    </cofactor>
</comment>
<dbReference type="GO" id="GO:0045277">
    <property type="term" value="C:respiratory chain complex IV"/>
    <property type="evidence" value="ECO:0007669"/>
    <property type="project" value="InterPro"/>
</dbReference>
<dbReference type="InterPro" id="IPR033944">
    <property type="entry name" value="Cyt_c_oxase_su1_dom"/>
</dbReference>
<dbReference type="CDD" id="cd01663">
    <property type="entry name" value="Cyt_c_Oxidase_I"/>
    <property type="match status" value="1"/>
</dbReference>
<dbReference type="PROSITE" id="PS00077">
    <property type="entry name" value="COX1_CUB"/>
    <property type="match status" value="1"/>
</dbReference>
<dbReference type="Gene3D" id="1.20.210.10">
    <property type="entry name" value="Cytochrome c oxidase-like, subunit I domain"/>
    <property type="match status" value="1"/>
</dbReference>
<evidence type="ECO:0000259" key="25">
    <source>
        <dbReference type="PROSITE" id="PS50855"/>
    </source>
</evidence>
<dbReference type="AlphaFoldDB" id="A0A386Q2U2"/>
<dbReference type="GO" id="GO:0006123">
    <property type="term" value="P:mitochondrial electron transport, cytochrome c to oxygen"/>
    <property type="evidence" value="ECO:0007669"/>
    <property type="project" value="TreeGrafter"/>
</dbReference>
<keyword evidence="21 24" id="KW-0496">Mitochondrion</keyword>
<comment type="cofactor">
    <cofactor evidence="2">
        <name>heme</name>
        <dbReference type="ChEBI" id="CHEBI:30413"/>
    </cofactor>
</comment>
<keyword evidence="14 24" id="KW-0999">Mitochondrion inner membrane</keyword>
<dbReference type="PROSITE" id="PS50855">
    <property type="entry name" value="COX1"/>
    <property type="match status" value="1"/>
</dbReference>
<evidence type="ECO:0000256" key="1">
    <source>
        <dbReference type="ARBA" id="ARBA00001935"/>
    </source>
</evidence>
<dbReference type="InterPro" id="IPR023615">
    <property type="entry name" value="Cyt_c_Oxase_su1_BS"/>
</dbReference>
<name>A0A386Q2U2_9HEMI</name>
<keyword evidence="19 24" id="KW-0408">Iron</keyword>
<dbReference type="PANTHER" id="PTHR10422">
    <property type="entry name" value="CYTOCHROME C OXIDASE SUBUNIT 1"/>
    <property type="match status" value="1"/>
</dbReference>
<evidence type="ECO:0000256" key="14">
    <source>
        <dbReference type="ARBA" id="ARBA00022792"/>
    </source>
</evidence>
<evidence type="ECO:0000256" key="17">
    <source>
        <dbReference type="ARBA" id="ARBA00022982"/>
    </source>
</evidence>
<comment type="catalytic activity">
    <reaction evidence="23">
        <text>4 Fe(II)-[cytochrome c] + O2 + 8 H(+)(in) = 4 Fe(III)-[cytochrome c] + 2 H2O + 4 H(+)(out)</text>
        <dbReference type="Rhea" id="RHEA:11436"/>
        <dbReference type="Rhea" id="RHEA-COMP:10350"/>
        <dbReference type="Rhea" id="RHEA-COMP:14399"/>
        <dbReference type="ChEBI" id="CHEBI:15377"/>
        <dbReference type="ChEBI" id="CHEBI:15378"/>
        <dbReference type="ChEBI" id="CHEBI:15379"/>
        <dbReference type="ChEBI" id="CHEBI:29033"/>
        <dbReference type="ChEBI" id="CHEBI:29034"/>
        <dbReference type="EC" id="7.1.1.9"/>
    </reaction>
    <physiologicalReaction direction="left-to-right" evidence="23">
        <dbReference type="Rhea" id="RHEA:11437"/>
    </physiologicalReaction>
</comment>
<evidence type="ECO:0000256" key="13">
    <source>
        <dbReference type="ARBA" id="ARBA00022723"/>
    </source>
</evidence>
<accession>A0A386Q2U2</accession>
<dbReference type="Pfam" id="PF00115">
    <property type="entry name" value="COX1"/>
    <property type="match status" value="1"/>
</dbReference>
<dbReference type="InterPro" id="IPR023616">
    <property type="entry name" value="Cyt_c_oxase-like_su1_dom"/>
</dbReference>
<dbReference type="EMBL" id="MH492317">
    <property type="protein sequence ID" value="AYE40946.1"/>
    <property type="molecule type" value="Genomic_DNA"/>
</dbReference>
<keyword evidence="9 24" id="KW-0813">Transport</keyword>